<dbReference type="Proteomes" id="UP000825935">
    <property type="component" value="Chromosome 34"/>
</dbReference>
<sequence length="208" mass="23375">MRRFYQMRQDSIHAAKAIVPLLQTHRKSSFDALLHTKEDPLAMQSAASTDLLFVKQGDEKGDALAIVPDSLSCALPCFSSGPAHFSPPNAKSKNINVPFTEIALSDSAQELRPSRKSAKRNLWLRINMYPVLCLRCNVCEVLPDATIIYPRICRFSSSLWPFDPGIHTVHRSPSLHRPFASDRDANSIDSPYMMLLSFLEGEYISRIN</sequence>
<dbReference type="EMBL" id="CM035439">
    <property type="protein sequence ID" value="KAH7284746.1"/>
    <property type="molecule type" value="Genomic_DNA"/>
</dbReference>
<name>A0A8T2QLP5_CERRI</name>
<protein>
    <submittedName>
        <fullName evidence="1">Uncharacterized protein</fullName>
    </submittedName>
</protein>
<evidence type="ECO:0000313" key="1">
    <source>
        <dbReference type="EMBL" id="KAH7284746.1"/>
    </source>
</evidence>
<organism evidence="1 2">
    <name type="scientific">Ceratopteris richardii</name>
    <name type="common">Triangle waterfern</name>
    <dbReference type="NCBI Taxonomy" id="49495"/>
    <lineage>
        <taxon>Eukaryota</taxon>
        <taxon>Viridiplantae</taxon>
        <taxon>Streptophyta</taxon>
        <taxon>Embryophyta</taxon>
        <taxon>Tracheophyta</taxon>
        <taxon>Polypodiopsida</taxon>
        <taxon>Polypodiidae</taxon>
        <taxon>Polypodiales</taxon>
        <taxon>Pteridineae</taxon>
        <taxon>Pteridaceae</taxon>
        <taxon>Parkerioideae</taxon>
        <taxon>Ceratopteris</taxon>
    </lineage>
</organism>
<evidence type="ECO:0000313" key="2">
    <source>
        <dbReference type="Proteomes" id="UP000825935"/>
    </source>
</evidence>
<accession>A0A8T2QLP5</accession>
<reference evidence="1" key="1">
    <citation type="submission" date="2021-08" db="EMBL/GenBank/DDBJ databases">
        <title>WGS assembly of Ceratopteris richardii.</title>
        <authorList>
            <person name="Marchant D.B."/>
            <person name="Chen G."/>
            <person name="Jenkins J."/>
            <person name="Shu S."/>
            <person name="Leebens-Mack J."/>
            <person name="Grimwood J."/>
            <person name="Schmutz J."/>
            <person name="Soltis P."/>
            <person name="Soltis D."/>
            <person name="Chen Z.-H."/>
        </authorList>
    </citation>
    <scope>NUCLEOTIDE SEQUENCE</scope>
    <source>
        <strain evidence="1">Whitten #5841</strain>
        <tissue evidence="1">Leaf</tissue>
    </source>
</reference>
<gene>
    <name evidence="1" type="ORF">KP509_34G068600</name>
</gene>
<proteinExistence type="predicted"/>
<dbReference type="AlphaFoldDB" id="A0A8T2QLP5"/>
<comment type="caution">
    <text evidence="1">The sequence shown here is derived from an EMBL/GenBank/DDBJ whole genome shotgun (WGS) entry which is preliminary data.</text>
</comment>
<keyword evidence="2" id="KW-1185">Reference proteome</keyword>